<protein>
    <submittedName>
        <fullName evidence="3">HAD family hydrolase</fullName>
    </submittedName>
</protein>
<dbReference type="EMBL" id="CP101620">
    <property type="protein sequence ID" value="UTY38339.1"/>
    <property type="molecule type" value="Genomic_DNA"/>
</dbReference>
<dbReference type="Proteomes" id="UP001060112">
    <property type="component" value="Chromosome"/>
</dbReference>
<dbReference type="Gene3D" id="1.10.150.240">
    <property type="entry name" value="Putative phosphatase, domain 2"/>
    <property type="match status" value="1"/>
</dbReference>
<keyword evidence="2" id="KW-0812">Transmembrane</keyword>
<evidence type="ECO:0000313" key="3">
    <source>
        <dbReference type="EMBL" id="UTY38339.1"/>
    </source>
</evidence>
<evidence type="ECO:0000256" key="2">
    <source>
        <dbReference type="SAM" id="Phobius"/>
    </source>
</evidence>
<dbReference type="GO" id="GO:0016787">
    <property type="term" value="F:hydrolase activity"/>
    <property type="evidence" value="ECO:0007669"/>
    <property type="project" value="UniProtKB-KW"/>
</dbReference>
<gene>
    <name evidence="3" type="ORF">NMU03_11735</name>
</gene>
<keyword evidence="4" id="KW-1185">Reference proteome</keyword>
<dbReference type="InterPro" id="IPR041492">
    <property type="entry name" value="HAD_2"/>
</dbReference>
<keyword evidence="2" id="KW-1133">Transmembrane helix</keyword>
<dbReference type="PANTHER" id="PTHR43434:SF1">
    <property type="entry name" value="PHOSPHOGLYCOLATE PHOSPHATASE"/>
    <property type="match status" value="1"/>
</dbReference>
<dbReference type="InterPro" id="IPR023198">
    <property type="entry name" value="PGP-like_dom2"/>
</dbReference>
<organism evidence="3 4">
    <name type="scientific">Allocoprobacillus halotolerans</name>
    <dbReference type="NCBI Taxonomy" id="2944914"/>
    <lineage>
        <taxon>Bacteria</taxon>
        <taxon>Bacillati</taxon>
        <taxon>Bacillota</taxon>
        <taxon>Erysipelotrichia</taxon>
        <taxon>Erysipelotrichales</taxon>
        <taxon>Erysipelotrichaceae</taxon>
        <taxon>Allocoprobacillus</taxon>
    </lineage>
</organism>
<evidence type="ECO:0000313" key="4">
    <source>
        <dbReference type="Proteomes" id="UP001060112"/>
    </source>
</evidence>
<dbReference type="SUPFAM" id="SSF56784">
    <property type="entry name" value="HAD-like"/>
    <property type="match status" value="1"/>
</dbReference>
<evidence type="ECO:0000256" key="1">
    <source>
        <dbReference type="SAM" id="MobiDB-lite"/>
    </source>
</evidence>
<sequence length="507" mass="59979">MYKQSIENIQLVIIPLDGTIFDLNRYRYNYTHHFCESHKLQYSLDDFYHHLSNMYDMYHNTPIQQVMSEGLFNAKIEREMLQYLTYKGLKPKEGFLELVEYLHQKNIPVAIISTHRSKDAKKYLSMANIVRKVDYIIGSDMISMPLPSTEILENVIEHFQIKPENTLVISSFEALNKASNRLHMNVIFCEDLKSAGTYEKETSYQTCHNFFEVFNTLLFDRYNEIDMYSALLGMNKHMSKKELDQVKDKWENDYPDDSQLNQIVHQTYAYHLSHLNEPVVKDGSVYMQKTHPRKTFHFDDEEVEQEPEISIQTQETTSNEKPDEPMKTKTFSALNAQEEEELTALLSQINYKKKSPPVIETEDEEFTNLSEDEEEWDEESSFSWLDIIFNLIYIIATSFLIIFIGIIVYIAFIPQFENQEHIFHILTLIFQGYYAMVESCFRVFFNSLHTLIPMIPDYQNYLIHNQMFSLDGVQLFNIFIFQIILISFIKIIIYILRRDSDNENHTS</sequence>
<dbReference type="InterPro" id="IPR023214">
    <property type="entry name" value="HAD_sf"/>
</dbReference>
<feature type="transmembrane region" description="Helical" evidence="2">
    <location>
        <begin position="475"/>
        <end position="496"/>
    </location>
</feature>
<dbReference type="InterPro" id="IPR050155">
    <property type="entry name" value="HAD-like_hydrolase_sf"/>
</dbReference>
<dbReference type="RefSeq" id="WP_290138602.1">
    <property type="nucleotide sequence ID" value="NZ_CP101620.1"/>
</dbReference>
<feature type="transmembrane region" description="Helical" evidence="2">
    <location>
        <begin position="425"/>
        <end position="445"/>
    </location>
</feature>
<dbReference type="Pfam" id="PF13419">
    <property type="entry name" value="HAD_2"/>
    <property type="match status" value="1"/>
</dbReference>
<proteinExistence type="predicted"/>
<dbReference type="PANTHER" id="PTHR43434">
    <property type="entry name" value="PHOSPHOGLYCOLATE PHOSPHATASE"/>
    <property type="match status" value="1"/>
</dbReference>
<feature type="region of interest" description="Disordered" evidence="1">
    <location>
        <begin position="296"/>
        <end position="326"/>
    </location>
</feature>
<keyword evidence="3" id="KW-0378">Hydrolase</keyword>
<feature type="transmembrane region" description="Helical" evidence="2">
    <location>
        <begin position="391"/>
        <end position="413"/>
    </location>
</feature>
<keyword evidence="2" id="KW-0472">Membrane</keyword>
<dbReference type="Gene3D" id="3.40.50.1000">
    <property type="entry name" value="HAD superfamily/HAD-like"/>
    <property type="match status" value="1"/>
</dbReference>
<accession>A0ABY5I1P8</accession>
<reference evidence="3" key="1">
    <citation type="submission" date="2022-07" db="EMBL/GenBank/DDBJ databases">
        <title>Faecal culturing of patients with breast cancer.</title>
        <authorList>
            <person name="Teng N.M.Y."/>
            <person name="Kiu R."/>
            <person name="Evans R."/>
            <person name="Baker D.J."/>
            <person name="Zenner C."/>
            <person name="Robinson S.D."/>
            <person name="Hall L.J."/>
        </authorList>
    </citation>
    <scope>NUCLEOTIDE SEQUENCE</scope>
    <source>
        <strain evidence="3">LH1062</strain>
    </source>
</reference>
<dbReference type="InterPro" id="IPR036412">
    <property type="entry name" value="HAD-like_sf"/>
</dbReference>
<name>A0ABY5I1P8_9FIRM</name>